<dbReference type="Gene3D" id="2.60.120.260">
    <property type="entry name" value="Galactose-binding domain-like"/>
    <property type="match status" value="1"/>
</dbReference>
<comment type="caution">
    <text evidence="1">The sequence shown here is derived from an EMBL/GenBank/DDBJ whole genome shotgun (WGS) entry which is preliminary data.</text>
</comment>
<accession>A0A150GE79</accession>
<dbReference type="OrthoDB" id="527505at2759"/>
<sequence length="232" mass="24100">MGDGVAWELPPAGIRSYGSVAEGAPPPPLPYPGCGPPRAAASARVAAQLQSLFGYGSGGFGNGGGGAGGGGEERHQGCLAASKDWCEVVQVVDLDWELQRRGLGAAQAAALLDAGLGLRLSVHVGSRWDCVGQYSMGLILDEGNGNANGYGYGTDGGGGGADDSIPSLQSFVMRPTRHHFYTRFEYVVPSCPRGFRRAVVMLRGRRAPNSMVVSPLPRYCGAKFAAAELVFV</sequence>
<protein>
    <submittedName>
        <fullName evidence="1">Uncharacterized protein</fullName>
    </submittedName>
</protein>
<evidence type="ECO:0000313" key="1">
    <source>
        <dbReference type="EMBL" id="KXZ48142.1"/>
    </source>
</evidence>
<dbReference type="Proteomes" id="UP000075714">
    <property type="component" value="Unassembled WGS sequence"/>
</dbReference>
<keyword evidence="2" id="KW-1185">Reference proteome</keyword>
<evidence type="ECO:0000313" key="2">
    <source>
        <dbReference type="Proteomes" id="UP000075714"/>
    </source>
</evidence>
<proteinExistence type="predicted"/>
<dbReference type="AlphaFoldDB" id="A0A150GE79"/>
<name>A0A150GE79_GONPE</name>
<gene>
    <name evidence="1" type="ORF">GPECTOR_30g238</name>
</gene>
<dbReference type="EMBL" id="LSYV01000031">
    <property type="protein sequence ID" value="KXZ48142.1"/>
    <property type="molecule type" value="Genomic_DNA"/>
</dbReference>
<reference evidence="2" key="1">
    <citation type="journal article" date="2016" name="Nat. Commun.">
        <title>The Gonium pectorale genome demonstrates co-option of cell cycle regulation during the evolution of multicellularity.</title>
        <authorList>
            <person name="Hanschen E.R."/>
            <person name="Marriage T.N."/>
            <person name="Ferris P.J."/>
            <person name="Hamaji T."/>
            <person name="Toyoda A."/>
            <person name="Fujiyama A."/>
            <person name="Neme R."/>
            <person name="Noguchi H."/>
            <person name="Minakuchi Y."/>
            <person name="Suzuki M."/>
            <person name="Kawai-Toyooka H."/>
            <person name="Smith D.R."/>
            <person name="Sparks H."/>
            <person name="Anderson J."/>
            <person name="Bakaric R."/>
            <person name="Luria V."/>
            <person name="Karger A."/>
            <person name="Kirschner M.W."/>
            <person name="Durand P.M."/>
            <person name="Michod R.E."/>
            <person name="Nozaki H."/>
            <person name="Olson B.J."/>
        </authorList>
    </citation>
    <scope>NUCLEOTIDE SEQUENCE [LARGE SCALE GENOMIC DNA]</scope>
    <source>
        <strain evidence="2">NIES-2863</strain>
    </source>
</reference>
<organism evidence="1 2">
    <name type="scientific">Gonium pectorale</name>
    <name type="common">Green alga</name>
    <dbReference type="NCBI Taxonomy" id="33097"/>
    <lineage>
        <taxon>Eukaryota</taxon>
        <taxon>Viridiplantae</taxon>
        <taxon>Chlorophyta</taxon>
        <taxon>core chlorophytes</taxon>
        <taxon>Chlorophyceae</taxon>
        <taxon>CS clade</taxon>
        <taxon>Chlamydomonadales</taxon>
        <taxon>Volvocaceae</taxon>
        <taxon>Gonium</taxon>
    </lineage>
</organism>